<evidence type="ECO:0000259" key="9">
    <source>
        <dbReference type="PROSITE" id="PS50928"/>
    </source>
</evidence>
<comment type="caution">
    <text evidence="10">The sequence shown here is derived from an EMBL/GenBank/DDBJ whole genome shotgun (WGS) entry which is preliminary data.</text>
</comment>
<organism evidence="10 11">
    <name type="scientific">Paenibacillus thiaminolyticus</name>
    <name type="common">Bacillus thiaminolyticus</name>
    <dbReference type="NCBI Taxonomy" id="49283"/>
    <lineage>
        <taxon>Bacteria</taxon>
        <taxon>Bacillati</taxon>
        <taxon>Bacillota</taxon>
        <taxon>Bacilli</taxon>
        <taxon>Bacillales</taxon>
        <taxon>Paenibacillaceae</taxon>
        <taxon>Paenibacillus</taxon>
    </lineage>
</organism>
<protein>
    <submittedName>
        <fullName evidence="10">Sugar ABC transporter permease</fullName>
    </submittedName>
</protein>
<evidence type="ECO:0000256" key="7">
    <source>
        <dbReference type="RuleBase" id="RU363032"/>
    </source>
</evidence>
<feature type="region of interest" description="Disordered" evidence="8">
    <location>
        <begin position="1"/>
        <end position="21"/>
    </location>
</feature>
<evidence type="ECO:0000256" key="8">
    <source>
        <dbReference type="SAM" id="MobiDB-lite"/>
    </source>
</evidence>
<keyword evidence="3" id="KW-1003">Cell membrane</keyword>
<comment type="similarity">
    <text evidence="7">Belongs to the binding-protein-dependent transport system permease family.</text>
</comment>
<reference evidence="10 11" key="1">
    <citation type="submission" date="2018-09" db="EMBL/GenBank/DDBJ databases">
        <title>Paenibacillus SK2017-BO5.</title>
        <authorList>
            <person name="Piskunova J.V."/>
            <person name="Dubiley S.A."/>
            <person name="Severinov K.V."/>
        </authorList>
    </citation>
    <scope>NUCLEOTIDE SEQUENCE [LARGE SCALE GENOMIC DNA]</scope>
    <source>
        <strain evidence="10 11">BO5</strain>
    </source>
</reference>
<feature type="transmembrane region" description="Helical" evidence="7">
    <location>
        <begin position="236"/>
        <end position="261"/>
    </location>
</feature>
<evidence type="ECO:0000313" key="11">
    <source>
        <dbReference type="Proteomes" id="UP000266177"/>
    </source>
</evidence>
<dbReference type="RefSeq" id="WP_119792285.1">
    <property type="nucleotide sequence ID" value="NZ_QYZD01000004.1"/>
</dbReference>
<dbReference type="PROSITE" id="PS50928">
    <property type="entry name" value="ABC_TM1"/>
    <property type="match status" value="1"/>
</dbReference>
<dbReference type="InterPro" id="IPR000515">
    <property type="entry name" value="MetI-like"/>
</dbReference>
<evidence type="ECO:0000313" key="10">
    <source>
        <dbReference type="EMBL" id="RJG25275.1"/>
    </source>
</evidence>
<feature type="transmembrane region" description="Helical" evidence="7">
    <location>
        <begin position="145"/>
        <end position="173"/>
    </location>
</feature>
<dbReference type="GO" id="GO:0005886">
    <property type="term" value="C:plasma membrane"/>
    <property type="evidence" value="ECO:0007669"/>
    <property type="project" value="UniProtKB-SubCell"/>
</dbReference>
<dbReference type="AlphaFoldDB" id="A0A3A3GN36"/>
<feature type="transmembrane region" description="Helical" evidence="7">
    <location>
        <begin position="293"/>
        <end position="318"/>
    </location>
</feature>
<evidence type="ECO:0000256" key="1">
    <source>
        <dbReference type="ARBA" id="ARBA00004651"/>
    </source>
</evidence>
<gene>
    <name evidence="10" type="ORF">DQX05_07450</name>
</gene>
<dbReference type="InterPro" id="IPR035906">
    <property type="entry name" value="MetI-like_sf"/>
</dbReference>
<dbReference type="EMBL" id="QYZD01000004">
    <property type="protein sequence ID" value="RJG25275.1"/>
    <property type="molecule type" value="Genomic_DNA"/>
</dbReference>
<feature type="domain" description="ABC transmembrane type-1" evidence="9">
    <location>
        <begin position="99"/>
        <end position="314"/>
    </location>
</feature>
<dbReference type="Pfam" id="PF00528">
    <property type="entry name" value="BPD_transp_1"/>
    <property type="match status" value="1"/>
</dbReference>
<dbReference type="CDD" id="cd06261">
    <property type="entry name" value="TM_PBP2"/>
    <property type="match status" value="1"/>
</dbReference>
<proteinExistence type="inferred from homology"/>
<accession>A0A3A3GN36</accession>
<sequence>MKQIARHKTSAPKKELSNTSLARKSKTAATLDYMKKNADLYLFLLPVLIYFAVFHYYPLYGVQIAFKDFSPTEGILGSRWVGFDHFVRFFNSSYAWDIIKNTLLISLYALAVGFPAPLILALLLNQIPNKKFKSIVQTITYAPNFISFVVIVGMLLIFLSPSTGIINTIIVMFGGDPINFMGKSQLFSTIYVLSDVWQSAGWGAIIYLAALSGISPELHEAAMIDGANKFKRVWHIDLPGIMPTVVILLILGLGGVMSLGFEKIYLMQNDLNITSSEIISTYVYKVGLQGGDFSFSTAVGLFNNVVNFVLLIIVNGVARRVSDNSLW</sequence>
<evidence type="ECO:0000256" key="2">
    <source>
        <dbReference type="ARBA" id="ARBA00022448"/>
    </source>
</evidence>
<keyword evidence="2 7" id="KW-0813">Transport</keyword>
<dbReference type="PANTHER" id="PTHR43227">
    <property type="entry name" value="BLL4140 PROTEIN"/>
    <property type="match status" value="1"/>
</dbReference>
<dbReference type="GO" id="GO:0055085">
    <property type="term" value="P:transmembrane transport"/>
    <property type="evidence" value="ECO:0007669"/>
    <property type="project" value="InterPro"/>
</dbReference>
<dbReference type="SUPFAM" id="SSF161098">
    <property type="entry name" value="MetI-like"/>
    <property type="match status" value="1"/>
</dbReference>
<evidence type="ECO:0000256" key="3">
    <source>
        <dbReference type="ARBA" id="ARBA00022475"/>
    </source>
</evidence>
<feature type="compositionally biased region" description="Basic residues" evidence="8">
    <location>
        <begin position="1"/>
        <end position="11"/>
    </location>
</feature>
<dbReference type="PANTHER" id="PTHR43227:SF11">
    <property type="entry name" value="BLL4140 PROTEIN"/>
    <property type="match status" value="1"/>
</dbReference>
<feature type="transmembrane region" description="Helical" evidence="7">
    <location>
        <begin position="196"/>
        <end position="215"/>
    </location>
</feature>
<dbReference type="Gene3D" id="1.10.3720.10">
    <property type="entry name" value="MetI-like"/>
    <property type="match status" value="1"/>
</dbReference>
<keyword evidence="5 7" id="KW-1133">Transmembrane helix</keyword>
<dbReference type="Proteomes" id="UP000266177">
    <property type="component" value="Unassembled WGS sequence"/>
</dbReference>
<dbReference type="OrthoDB" id="9785836at2"/>
<keyword evidence="4 7" id="KW-0812">Transmembrane</keyword>
<evidence type="ECO:0000256" key="5">
    <source>
        <dbReference type="ARBA" id="ARBA00022989"/>
    </source>
</evidence>
<comment type="subcellular location">
    <subcellularLocation>
        <location evidence="1 7">Cell membrane</location>
        <topology evidence="1 7">Multi-pass membrane protein</topology>
    </subcellularLocation>
</comment>
<keyword evidence="6 7" id="KW-0472">Membrane</keyword>
<name>A0A3A3GN36_PANTH</name>
<evidence type="ECO:0000256" key="6">
    <source>
        <dbReference type="ARBA" id="ARBA00023136"/>
    </source>
</evidence>
<dbReference type="InterPro" id="IPR050809">
    <property type="entry name" value="UgpAE/MalFG_permease"/>
</dbReference>
<feature type="transmembrane region" description="Helical" evidence="7">
    <location>
        <begin position="103"/>
        <end position="124"/>
    </location>
</feature>
<feature type="transmembrane region" description="Helical" evidence="7">
    <location>
        <begin position="40"/>
        <end position="57"/>
    </location>
</feature>
<evidence type="ECO:0000256" key="4">
    <source>
        <dbReference type="ARBA" id="ARBA00022692"/>
    </source>
</evidence>